<name>A0AAE8MKV5_9HYPO</name>
<gene>
    <name evidence="1" type="ORF">FTOL_12743</name>
</gene>
<evidence type="ECO:0000313" key="1">
    <source>
        <dbReference type="EMBL" id="SPJ88848.1"/>
    </source>
</evidence>
<sequence length="72" mass="7684">MATVKNTLGDQGLDVLINNAAVTDSTPSAVQNLAVAFLPLLVQVKQKAVLNMSARNPFCTPWESVVHGFDDT</sequence>
<keyword evidence="2" id="KW-1185">Reference proteome</keyword>
<organism evidence="1 2">
    <name type="scientific">Fusarium torulosum</name>
    <dbReference type="NCBI Taxonomy" id="33205"/>
    <lineage>
        <taxon>Eukaryota</taxon>
        <taxon>Fungi</taxon>
        <taxon>Dikarya</taxon>
        <taxon>Ascomycota</taxon>
        <taxon>Pezizomycotina</taxon>
        <taxon>Sordariomycetes</taxon>
        <taxon>Hypocreomycetidae</taxon>
        <taxon>Hypocreales</taxon>
        <taxon>Nectriaceae</taxon>
        <taxon>Fusarium</taxon>
    </lineage>
</organism>
<evidence type="ECO:0000313" key="2">
    <source>
        <dbReference type="Proteomes" id="UP001187734"/>
    </source>
</evidence>
<dbReference type="AlphaFoldDB" id="A0AAE8MKV5"/>
<dbReference type="EMBL" id="ONZP01000642">
    <property type="protein sequence ID" value="SPJ88848.1"/>
    <property type="molecule type" value="Genomic_DNA"/>
</dbReference>
<dbReference type="SUPFAM" id="SSF51735">
    <property type="entry name" value="NAD(P)-binding Rossmann-fold domains"/>
    <property type="match status" value="1"/>
</dbReference>
<dbReference type="InterPro" id="IPR036291">
    <property type="entry name" value="NAD(P)-bd_dom_sf"/>
</dbReference>
<reference evidence="1" key="1">
    <citation type="submission" date="2018-03" db="EMBL/GenBank/DDBJ databases">
        <authorList>
            <person name="Guldener U."/>
        </authorList>
    </citation>
    <scope>NUCLEOTIDE SEQUENCE</scope>
</reference>
<accession>A0AAE8MKV5</accession>
<dbReference type="Proteomes" id="UP001187734">
    <property type="component" value="Unassembled WGS sequence"/>
</dbReference>
<comment type="caution">
    <text evidence="1">The sequence shown here is derived from an EMBL/GenBank/DDBJ whole genome shotgun (WGS) entry which is preliminary data.</text>
</comment>
<protein>
    <submittedName>
        <fullName evidence="1">Uncharacterized protein</fullName>
    </submittedName>
</protein>
<proteinExistence type="predicted"/>